<dbReference type="Proteomes" id="UP000276133">
    <property type="component" value="Unassembled WGS sequence"/>
</dbReference>
<comment type="caution">
    <text evidence="1">The sequence shown here is derived from an EMBL/GenBank/DDBJ whole genome shotgun (WGS) entry which is preliminary data.</text>
</comment>
<reference evidence="1 2" key="1">
    <citation type="journal article" date="2018" name="Sci. Rep.">
        <title>Genomic signatures of local adaptation to the degree of environmental predictability in rotifers.</title>
        <authorList>
            <person name="Franch-Gras L."/>
            <person name="Hahn C."/>
            <person name="Garcia-Roger E.M."/>
            <person name="Carmona M.J."/>
            <person name="Serra M."/>
            <person name="Gomez A."/>
        </authorList>
    </citation>
    <scope>NUCLEOTIDE SEQUENCE [LARGE SCALE GENOMIC DNA]</scope>
    <source>
        <strain evidence="1">HYR1</strain>
    </source>
</reference>
<gene>
    <name evidence="1" type="ORF">BpHYR1_046995</name>
</gene>
<keyword evidence="2" id="KW-1185">Reference proteome</keyword>
<accession>A0A3M7SE02</accession>
<dbReference type="AlphaFoldDB" id="A0A3M7SE02"/>
<organism evidence="1 2">
    <name type="scientific">Brachionus plicatilis</name>
    <name type="common">Marine rotifer</name>
    <name type="synonym">Brachionus muelleri</name>
    <dbReference type="NCBI Taxonomy" id="10195"/>
    <lineage>
        <taxon>Eukaryota</taxon>
        <taxon>Metazoa</taxon>
        <taxon>Spiralia</taxon>
        <taxon>Gnathifera</taxon>
        <taxon>Rotifera</taxon>
        <taxon>Eurotatoria</taxon>
        <taxon>Monogononta</taxon>
        <taxon>Pseudotrocha</taxon>
        <taxon>Ploima</taxon>
        <taxon>Brachionidae</taxon>
        <taxon>Brachionus</taxon>
    </lineage>
</organism>
<protein>
    <submittedName>
        <fullName evidence="1">Uncharacterized protein</fullName>
    </submittedName>
</protein>
<evidence type="ECO:0000313" key="1">
    <source>
        <dbReference type="EMBL" id="RNA33798.1"/>
    </source>
</evidence>
<proteinExistence type="predicted"/>
<name>A0A3M7SE02_BRAPC</name>
<dbReference type="EMBL" id="REGN01001578">
    <property type="protein sequence ID" value="RNA33798.1"/>
    <property type="molecule type" value="Genomic_DNA"/>
</dbReference>
<sequence>MAGKSARYLKPVFRDLDLTSDIFGFFYLTFIRSFDLTLVFGNKSGHPKFLENYLKKNFFYLFRYLQESIEIKYI</sequence>
<evidence type="ECO:0000313" key="2">
    <source>
        <dbReference type="Proteomes" id="UP000276133"/>
    </source>
</evidence>